<keyword evidence="1" id="KW-0732">Signal</keyword>
<dbReference type="HOGENOM" id="CLU_860268_0_0_14"/>
<evidence type="ECO:0000256" key="1">
    <source>
        <dbReference type="SAM" id="SignalP"/>
    </source>
</evidence>
<feature type="chain" id="PRO_5004741284" description="Lipoprotein" evidence="1">
    <location>
        <begin position="22"/>
        <end position="323"/>
    </location>
</feature>
<evidence type="ECO:0008006" key="4">
    <source>
        <dbReference type="Google" id="ProtNLM"/>
    </source>
</evidence>
<accession>V5RHU2</accession>
<gene>
    <name evidence="2" type="ORF">SAPIS_v1c02630</name>
</gene>
<name>V5RHU2_SPIAP</name>
<dbReference type="EMBL" id="CP006682">
    <property type="protein sequence ID" value="AHB36109.1"/>
    <property type="molecule type" value="Genomic_DNA"/>
</dbReference>
<dbReference type="PATRIC" id="fig|1276258.3.peg.258"/>
<dbReference type="KEGG" id="sapi:SAPIS_v1c02630"/>
<protein>
    <recommendedName>
        <fullName evidence="4">Lipoprotein</fullName>
    </recommendedName>
</protein>
<dbReference type="RefSeq" id="WP_023789043.1">
    <property type="nucleotide sequence ID" value="NC_022998.1"/>
</dbReference>
<dbReference type="OrthoDB" id="389367at2"/>
<reference evidence="2 3" key="1">
    <citation type="journal article" date="2014" name="Genome Announc.">
        <title>Complete Genome Sequence of Spiroplasma apis B31T (ATCC 33834), a Bacterium Associated with May Disease of Honeybees (Apis mellifera).</title>
        <authorList>
            <person name="Ku C."/>
            <person name="Lo W.S."/>
            <person name="Chen L.L."/>
            <person name="Kuo C.H."/>
        </authorList>
    </citation>
    <scope>NUCLEOTIDE SEQUENCE [LARGE SCALE GENOMIC DNA]</scope>
    <source>
        <strain evidence="2">B31</strain>
    </source>
</reference>
<dbReference type="PROSITE" id="PS51257">
    <property type="entry name" value="PROKAR_LIPOPROTEIN"/>
    <property type="match status" value="1"/>
</dbReference>
<evidence type="ECO:0000313" key="3">
    <source>
        <dbReference type="Proteomes" id="UP000018550"/>
    </source>
</evidence>
<dbReference type="Proteomes" id="UP000018550">
    <property type="component" value="Chromosome"/>
</dbReference>
<evidence type="ECO:0000313" key="2">
    <source>
        <dbReference type="EMBL" id="AHB36109.1"/>
    </source>
</evidence>
<proteinExistence type="predicted"/>
<dbReference type="AlphaFoldDB" id="V5RHU2"/>
<dbReference type="STRING" id="1276258.SAPIS_v1c02630"/>
<organism evidence="2 3">
    <name type="scientific">Spiroplasma apis B31</name>
    <dbReference type="NCBI Taxonomy" id="1276258"/>
    <lineage>
        <taxon>Bacteria</taxon>
        <taxon>Bacillati</taxon>
        <taxon>Mycoplasmatota</taxon>
        <taxon>Mollicutes</taxon>
        <taxon>Entomoplasmatales</taxon>
        <taxon>Spiroplasmataceae</taxon>
        <taxon>Spiroplasma</taxon>
    </lineage>
</organism>
<sequence>MKKLLNLFTGILMLSSSTNMLVSCSAGSGSYDEIKRPNPVYPFQKKGFEKFQEDKLDISKYVYTYDLIKDVNNAFEIAGYNLDNLNYTVYRNASLLEKSLDDNLLRNGTYKFIVTNKLAPEDELIFQMNVTSSRYLPDIVRTLKLGDINDNRKKTVLMKMMFMNLTLIKFIDEIAEEMLKEDANITIEENKAIINFGDFDKEKRKSFYGEIILEFNIKKSEEPWPGEKDINELAGEDAKNELGVLSSKKPFSIIMQYITLNFASRLDLLGILINDLNIEGAKIDLKGSNKFTATIKTREKVGNDEYPTKLKGTLELTFTYFET</sequence>
<keyword evidence="3" id="KW-1185">Reference proteome</keyword>
<feature type="signal peptide" evidence="1">
    <location>
        <begin position="1"/>
        <end position="21"/>
    </location>
</feature>